<gene>
    <name evidence="1" type="ORF">PLXY2_LOCUS15227</name>
</gene>
<accession>A0A8S4GB41</accession>
<evidence type="ECO:0000313" key="1">
    <source>
        <dbReference type="EMBL" id="CAG9136967.1"/>
    </source>
</evidence>
<dbReference type="AlphaFoldDB" id="A0A8S4GB41"/>
<dbReference type="Proteomes" id="UP000653454">
    <property type="component" value="Unassembled WGS sequence"/>
</dbReference>
<protein>
    <submittedName>
        <fullName evidence="1">(diamondback moth) hypothetical protein</fullName>
    </submittedName>
</protein>
<proteinExistence type="predicted"/>
<comment type="caution">
    <text evidence="1">The sequence shown here is derived from an EMBL/GenBank/DDBJ whole genome shotgun (WGS) entry which is preliminary data.</text>
</comment>
<evidence type="ECO:0000313" key="2">
    <source>
        <dbReference type="Proteomes" id="UP000653454"/>
    </source>
</evidence>
<dbReference type="EMBL" id="CAJHNJ030000173">
    <property type="protein sequence ID" value="CAG9136967.1"/>
    <property type="molecule type" value="Genomic_DNA"/>
</dbReference>
<sequence>MCECVATLNYGDPPPSSDTTALLTETLLGWECRVQTPRCLAWARRMLQRAAADNPGTMCECVATLNYGDPPPSSDTTALLTETLLAWECRVQTPRCLAWARQLFQRAGAADNV</sequence>
<name>A0A8S4GB41_PLUXY</name>
<organism evidence="1 2">
    <name type="scientific">Plutella xylostella</name>
    <name type="common">Diamondback moth</name>
    <name type="synonym">Plutella maculipennis</name>
    <dbReference type="NCBI Taxonomy" id="51655"/>
    <lineage>
        <taxon>Eukaryota</taxon>
        <taxon>Metazoa</taxon>
        <taxon>Ecdysozoa</taxon>
        <taxon>Arthropoda</taxon>
        <taxon>Hexapoda</taxon>
        <taxon>Insecta</taxon>
        <taxon>Pterygota</taxon>
        <taxon>Neoptera</taxon>
        <taxon>Endopterygota</taxon>
        <taxon>Lepidoptera</taxon>
        <taxon>Glossata</taxon>
        <taxon>Ditrysia</taxon>
        <taxon>Yponomeutoidea</taxon>
        <taxon>Plutellidae</taxon>
        <taxon>Plutella</taxon>
    </lineage>
</organism>
<reference evidence="1" key="1">
    <citation type="submission" date="2020-11" db="EMBL/GenBank/DDBJ databases">
        <authorList>
            <person name="Whiteford S."/>
        </authorList>
    </citation>
    <scope>NUCLEOTIDE SEQUENCE</scope>
</reference>
<keyword evidence="2" id="KW-1185">Reference proteome</keyword>